<dbReference type="Pfam" id="PF00702">
    <property type="entry name" value="Hydrolase"/>
    <property type="match status" value="1"/>
</dbReference>
<accession>A0A5P0YWH8</accession>
<name>A0A5P0YWH8_9ACTN</name>
<reference evidence="5 6" key="2">
    <citation type="submission" date="2020-05" db="EMBL/GenBank/DDBJ databases">
        <title>Classification of alakaliphilic streptomycetes isolated from an alkaline soil next to Lonar Crater, India and a proposal for the recognition of Streptomyces alkaliterrae sp. nov.</title>
        <authorList>
            <person name="Golinska P."/>
        </authorList>
    </citation>
    <scope>NUCLEOTIDE SEQUENCE [LARGE SCALE GENOMIC DNA]</scope>
    <source>
        <strain evidence="6">OF3</strain>
        <strain evidence="5">OF8</strain>
    </source>
</reference>
<evidence type="ECO:0000313" key="4">
    <source>
        <dbReference type="Proteomes" id="UP000320857"/>
    </source>
</evidence>
<protein>
    <submittedName>
        <fullName evidence="1">HAD family hydrolase</fullName>
    </submittedName>
    <submittedName>
        <fullName evidence="3">HAD hydrolase-like protein</fullName>
    </submittedName>
</protein>
<dbReference type="GO" id="GO:0005829">
    <property type="term" value="C:cytosol"/>
    <property type="evidence" value="ECO:0007669"/>
    <property type="project" value="TreeGrafter"/>
</dbReference>
<keyword evidence="4" id="KW-1185">Reference proteome</keyword>
<dbReference type="InterPro" id="IPR050155">
    <property type="entry name" value="HAD-like_hydrolase_sf"/>
</dbReference>
<dbReference type="OrthoDB" id="4547358at2"/>
<dbReference type="EMBL" id="JABJWZ010000390">
    <property type="protein sequence ID" value="MBB1256560.1"/>
    <property type="molecule type" value="Genomic_DNA"/>
</dbReference>
<dbReference type="Proteomes" id="UP000525686">
    <property type="component" value="Unassembled WGS sequence"/>
</dbReference>
<dbReference type="GO" id="GO:0008967">
    <property type="term" value="F:phosphoglycolate phosphatase activity"/>
    <property type="evidence" value="ECO:0007669"/>
    <property type="project" value="TreeGrafter"/>
</dbReference>
<comment type="caution">
    <text evidence="3">The sequence shown here is derived from an EMBL/GenBank/DDBJ whole genome shotgun (WGS) entry which is preliminary data.</text>
</comment>
<evidence type="ECO:0000313" key="5">
    <source>
        <dbReference type="Proteomes" id="UP000517765"/>
    </source>
</evidence>
<dbReference type="EMBL" id="JABJXA010000255">
    <property type="protein sequence ID" value="MBB1262089.1"/>
    <property type="molecule type" value="Genomic_DNA"/>
</dbReference>
<keyword evidence="3" id="KW-0378">Hydrolase</keyword>
<evidence type="ECO:0000313" key="2">
    <source>
        <dbReference type="EMBL" id="MBB1262089.1"/>
    </source>
</evidence>
<evidence type="ECO:0000313" key="6">
    <source>
        <dbReference type="Proteomes" id="UP000525686"/>
    </source>
</evidence>
<dbReference type="EMBL" id="VJYK02000324">
    <property type="protein sequence ID" value="MQS04636.1"/>
    <property type="molecule type" value="Genomic_DNA"/>
</dbReference>
<dbReference type="Proteomes" id="UP000517765">
    <property type="component" value="Unassembled WGS sequence"/>
</dbReference>
<dbReference type="GO" id="GO:0006281">
    <property type="term" value="P:DNA repair"/>
    <property type="evidence" value="ECO:0007669"/>
    <property type="project" value="TreeGrafter"/>
</dbReference>
<dbReference type="PANTHER" id="PTHR43434:SF1">
    <property type="entry name" value="PHOSPHOGLYCOLATE PHOSPHATASE"/>
    <property type="match status" value="1"/>
</dbReference>
<reference evidence="3 4" key="1">
    <citation type="submission" date="2019-10" db="EMBL/GenBank/DDBJ databases">
        <title>Streptomyces sp. nov., a novel actinobacterium isolated from alkaline environment.</title>
        <authorList>
            <person name="Golinska P."/>
        </authorList>
    </citation>
    <scope>NUCLEOTIDE SEQUENCE [LARGE SCALE GENOMIC DNA]</scope>
    <source>
        <strain evidence="3 4">OF1</strain>
    </source>
</reference>
<dbReference type="Gene3D" id="3.40.50.1000">
    <property type="entry name" value="HAD superfamily/HAD-like"/>
    <property type="match status" value="1"/>
</dbReference>
<dbReference type="Proteomes" id="UP000320857">
    <property type="component" value="Unassembled WGS sequence"/>
</dbReference>
<evidence type="ECO:0000313" key="3">
    <source>
        <dbReference type="EMBL" id="MQS04636.1"/>
    </source>
</evidence>
<dbReference type="InterPro" id="IPR036412">
    <property type="entry name" value="HAD-like_sf"/>
</dbReference>
<dbReference type="AlphaFoldDB" id="A0A5P0YWH8"/>
<dbReference type="PANTHER" id="PTHR43434">
    <property type="entry name" value="PHOSPHOGLYCOLATE PHOSPHATASE"/>
    <property type="match status" value="1"/>
</dbReference>
<dbReference type="SUPFAM" id="SSF56784">
    <property type="entry name" value="HAD-like"/>
    <property type="match status" value="1"/>
</dbReference>
<dbReference type="InterPro" id="IPR023214">
    <property type="entry name" value="HAD_sf"/>
</dbReference>
<reference evidence="1" key="3">
    <citation type="journal article" name="Syst. Appl. Microbiol.">
        <title>Streptomyces alkaliterrae sp. nov., isolated from an alkaline soil, and emended descriptions of Streptomyces alkaliphilus, Streptomyces calidiresistens and Streptomyces durbertensis.</title>
        <authorList>
            <person name="Swiecimska M."/>
            <person name="Golinska P."/>
            <person name="Nouioui I."/>
            <person name="Wypij M."/>
            <person name="Rai M."/>
            <person name="Sangal V."/>
            <person name="Goodfellow M."/>
        </authorList>
    </citation>
    <scope>NUCLEOTIDE SEQUENCE</scope>
    <source>
        <strain evidence="1">OF3</strain>
        <strain evidence="2">OF8</strain>
    </source>
</reference>
<sequence length="232" mass="23925">MPTDPVATAATSADTLLFDFDGPICNVFAGVPAPGVARELTRLVTSKDEAAGRKAAETDDPIEVLRIADAADVMLGQEVERALTAAEIRAVAVAGPPTPGSVDALRAAAETGRNVAVVSNNSGECVAAFLDRHGLRKYVVEIVGRPADQLHQMKPEPYPLLQAASLLDVDISTCVLVGDSVTDIQAAHAAGADVIGYANKPHKHEAFAASGASAITDHMQAVADALIGEQNA</sequence>
<organism evidence="3 4">
    <name type="scientific">Streptomyces alkaliterrae</name>
    <dbReference type="NCBI Taxonomy" id="2213162"/>
    <lineage>
        <taxon>Bacteria</taxon>
        <taxon>Bacillati</taxon>
        <taxon>Actinomycetota</taxon>
        <taxon>Actinomycetes</taxon>
        <taxon>Kitasatosporales</taxon>
        <taxon>Streptomycetaceae</taxon>
        <taxon>Streptomyces</taxon>
    </lineage>
</organism>
<dbReference type="RefSeq" id="WP_143650641.1">
    <property type="nucleotide sequence ID" value="NZ_JABJWZ010000390.1"/>
</dbReference>
<gene>
    <name evidence="3" type="ORF">FNX44_022750</name>
    <name evidence="1" type="ORF">H3146_24890</name>
    <name evidence="2" type="ORF">H3147_25260</name>
</gene>
<proteinExistence type="predicted"/>
<evidence type="ECO:0000313" key="1">
    <source>
        <dbReference type="EMBL" id="MBB1256560.1"/>
    </source>
</evidence>